<feature type="region of interest" description="Disordered" evidence="1">
    <location>
        <begin position="146"/>
        <end position="176"/>
    </location>
</feature>
<dbReference type="OrthoDB" id="20822at2759"/>
<organism evidence="2 3">
    <name type="scientific">Pomacea canaliculata</name>
    <name type="common">Golden apple snail</name>
    <dbReference type="NCBI Taxonomy" id="400727"/>
    <lineage>
        <taxon>Eukaryota</taxon>
        <taxon>Metazoa</taxon>
        <taxon>Spiralia</taxon>
        <taxon>Lophotrochozoa</taxon>
        <taxon>Mollusca</taxon>
        <taxon>Gastropoda</taxon>
        <taxon>Caenogastropoda</taxon>
        <taxon>Architaenioglossa</taxon>
        <taxon>Ampullarioidea</taxon>
        <taxon>Ampullariidae</taxon>
        <taxon>Pomacea</taxon>
    </lineage>
</organism>
<name>A0A2T7NKS0_POMCA</name>
<gene>
    <name evidence="2" type="ORF">C0Q70_17560</name>
</gene>
<dbReference type="EMBL" id="PZQS01000011">
    <property type="protein sequence ID" value="PVD21759.1"/>
    <property type="molecule type" value="Genomic_DNA"/>
</dbReference>
<sequence>MDEGRLAMVLRRVEQQRKYVYMVNDIVRAQHGLLHGCLAREEREATLKLTKSTLEVRRAIVRQRVLLQCLDMRRRKVLARDPTPMCGAYGGKPLWAMSRDIDHVIADNHPRMRRMRRVRDIMRRSLETGAILDKEAVSRRMDEFFEEKKKQDGKNANRRPAEEAPRDRKRIGLPPLGNKAQAFASLAIATNGGKNDQRILKGGQIINDFSPPVEVQVVASEKVVEKSELKDESEQSHSLLKPVAEEEQNQPQEEQSDFDNKNDEDVTVETTSAINHQDDHVTEAKRSDQHENNVNDRMTSPRKSIRNCRDDSSDLGLALSRRASLVLPPIQITQSLASVRKS</sequence>
<feature type="compositionally biased region" description="Basic and acidic residues" evidence="1">
    <location>
        <begin position="276"/>
        <end position="294"/>
    </location>
</feature>
<dbReference type="Proteomes" id="UP000245119">
    <property type="component" value="Linkage Group LG11"/>
</dbReference>
<protein>
    <submittedName>
        <fullName evidence="2">Uncharacterized protein</fullName>
    </submittedName>
</protein>
<reference evidence="2 3" key="1">
    <citation type="submission" date="2018-04" db="EMBL/GenBank/DDBJ databases">
        <title>The genome of golden apple snail Pomacea canaliculata provides insight into stress tolerance and invasive adaptation.</title>
        <authorList>
            <person name="Liu C."/>
            <person name="Liu B."/>
            <person name="Ren Y."/>
            <person name="Zhang Y."/>
            <person name="Wang H."/>
            <person name="Li S."/>
            <person name="Jiang F."/>
            <person name="Yin L."/>
            <person name="Zhang G."/>
            <person name="Qian W."/>
            <person name="Fan W."/>
        </authorList>
    </citation>
    <scope>NUCLEOTIDE SEQUENCE [LARGE SCALE GENOMIC DNA]</scope>
    <source>
        <strain evidence="2">SZHN2017</strain>
        <tissue evidence="2">Muscle</tissue>
    </source>
</reference>
<evidence type="ECO:0000313" key="3">
    <source>
        <dbReference type="Proteomes" id="UP000245119"/>
    </source>
</evidence>
<dbReference type="AlphaFoldDB" id="A0A2T7NKS0"/>
<feature type="region of interest" description="Disordered" evidence="1">
    <location>
        <begin position="225"/>
        <end position="311"/>
    </location>
</feature>
<comment type="caution">
    <text evidence="2">The sequence shown here is derived from an EMBL/GenBank/DDBJ whole genome shotgun (WGS) entry which is preliminary data.</text>
</comment>
<keyword evidence="3" id="KW-1185">Reference proteome</keyword>
<proteinExistence type="predicted"/>
<feature type="compositionally biased region" description="Basic and acidic residues" evidence="1">
    <location>
        <begin position="225"/>
        <end position="235"/>
    </location>
</feature>
<evidence type="ECO:0000256" key="1">
    <source>
        <dbReference type="SAM" id="MobiDB-lite"/>
    </source>
</evidence>
<accession>A0A2T7NKS0</accession>
<feature type="compositionally biased region" description="Basic and acidic residues" evidence="1">
    <location>
        <begin position="146"/>
        <end position="166"/>
    </location>
</feature>
<evidence type="ECO:0000313" key="2">
    <source>
        <dbReference type="EMBL" id="PVD21759.1"/>
    </source>
</evidence>